<organism evidence="1 2">
    <name type="scientific">Xanthocytophaga flava</name>
    <dbReference type="NCBI Taxonomy" id="3048013"/>
    <lineage>
        <taxon>Bacteria</taxon>
        <taxon>Pseudomonadati</taxon>
        <taxon>Bacteroidota</taxon>
        <taxon>Cytophagia</taxon>
        <taxon>Cytophagales</taxon>
        <taxon>Rhodocytophagaceae</taxon>
        <taxon>Xanthocytophaga</taxon>
    </lineage>
</organism>
<reference evidence="1" key="1">
    <citation type="submission" date="2023-05" db="EMBL/GenBank/DDBJ databases">
        <authorList>
            <person name="Zhang X."/>
        </authorList>
    </citation>
    <scope>NUCLEOTIDE SEQUENCE</scope>
    <source>
        <strain evidence="1">YF14B1</strain>
    </source>
</reference>
<sequence length="46" mass="5041">MKIVAPQDFVRANPIIAGTDGEDDRSYNWFIIGESGSQSITIDLAQ</sequence>
<evidence type="ECO:0000313" key="1">
    <source>
        <dbReference type="EMBL" id="MDJ1481715.1"/>
    </source>
</evidence>
<dbReference type="RefSeq" id="WP_313979867.1">
    <property type="nucleotide sequence ID" value="NZ_JASJOS010000006.1"/>
</dbReference>
<gene>
    <name evidence="1" type="ORF">QNI16_14540</name>
</gene>
<dbReference type="EMBL" id="JASJOS010000006">
    <property type="protein sequence ID" value="MDJ1481715.1"/>
    <property type="molecule type" value="Genomic_DNA"/>
</dbReference>
<protein>
    <submittedName>
        <fullName evidence="1">Uncharacterized protein</fullName>
    </submittedName>
</protein>
<proteinExistence type="predicted"/>
<accession>A0AAE3QQN4</accession>
<dbReference type="Proteomes" id="UP001241110">
    <property type="component" value="Unassembled WGS sequence"/>
</dbReference>
<dbReference type="AlphaFoldDB" id="A0AAE3QQN4"/>
<evidence type="ECO:0000313" key="2">
    <source>
        <dbReference type="Proteomes" id="UP001241110"/>
    </source>
</evidence>
<comment type="caution">
    <text evidence="1">The sequence shown here is derived from an EMBL/GenBank/DDBJ whole genome shotgun (WGS) entry which is preliminary data.</text>
</comment>
<name>A0AAE3QQN4_9BACT</name>